<evidence type="ECO:0000256" key="1">
    <source>
        <dbReference type="SAM" id="SignalP"/>
    </source>
</evidence>
<proteinExistence type="predicted"/>
<dbReference type="AlphaFoldDB" id="A0A0E9WRJ3"/>
<organism evidence="2">
    <name type="scientific">Anguilla anguilla</name>
    <name type="common">European freshwater eel</name>
    <name type="synonym">Muraena anguilla</name>
    <dbReference type="NCBI Taxonomy" id="7936"/>
    <lineage>
        <taxon>Eukaryota</taxon>
        <taxon>Metazoa</taxon>
        <taxon>Chordata</taxon>
        <taxon>Craniata</taxon>
        <taxon>Vertebrata</taxon>
        <taxon>Euteleostomi</taxon>
        <taxon>Actinopterygii</taxon>
        <taxon>Neopterygii</taxon>
        <taxon>Teleostei</taxon>
        <taxon>Anguilliformes</taxon>
        <taxon>Anguillidae</taxon>
        <taxon>Anguilla</taxon>
    </lineage>
</organism>
<dbReference type="EMBL" id="GBXM01015585">
    <property type="protein sequence ID" value="JAH92992.1"/>
    <property type="molecule type" value="Transcribed_RNA"/>
</dbReference>
<evidence type="ECO:0008006" key="3">
    <source>
        <dbReference type="Google" id="ProtNLM"/>
    </source>
</evidence>
<feature type="chain" id="PRO_5002434514" description="Secreted protein" evidence="1">
    <location>
        <begin position="28"/>
        <end position="66"/>
    </location>
</feature>
<feature type="signal peptide" evidence="1">
    <location>
        <begin position="1"/>
        <end position="27"/>
    </location>
</feature>
<keyword evidence="1" id="KW-0732">Signal</keyword>
<sequence>MQSVQCVKIVLLRRYFRYLLFLVSVEAVDTEVPFKRKVGFNVKAPSHFYYECALSHKAFLLKQTAC</sequence>
<protein>
    <recommendedName>
        <fullName evidence="3">Secreted protein</fullName>
    </recommendedName>
</protein>
<name>A0A0E9WRJ3_ANGAN</name>
<accession>A0A0E9WRJ3</accession>
<evidence type="ECO:0000313" key="2">
    <source>
        <dbReference type="EMBL" id="JAH92992.1"/>
    </source>
</evidence>
<reference evidence="2" key="1">
    <citation type="submission" date="2014-11" db="EMBL/GenBank/DDBJ databases">
        <authorList>
            <person name="Amaro Gonzalez C."/>
        </authorList>
    </citation>
    <scope>NUCLEOTIDE SEQUENCE</scope>
</reference>
<reference evidence="2" key="2">
    <citation type="journal article" date="2015" name="Fish Shellfish Immunol.">
        <title>Early steps in the European eel (Anguilla anguilla)-Vibrio vulnificus interaction in the gills: Role of the RtxA13 toxin.</title>
        <authorList>
            <person name="Callol A."/>
            <person name="Pajuelo D."/>
            <person name="Ebbesson L."/>
            <person name="Teles M."/>
            <person name="MacKenzie S."/>
            <person name="Amaro C."/>
        </authorList>
    </citation>
    <scope>NUCLEOTIDE SEQUENCE</scope>
</reference>